<evidence type="ECO:0000313" key="1">
    <source>
        <dbReference type="EMBL" id="KAJ8631018.1"/>
    </source>
</evidence>
<sequence length="224" mass="25478">MPLIMDSDTDDRASSSKTKTKLFGRERELHAVFGGGKVADIVLWKNTRLSGSILAAATVVWILFEVVEYNFLTLLCHISIATMLAIFIWCNAAPLFNRPPPKIPEVILSESQFKEAALVFHGKLHAFITILYNIAKGEDLKYFLLAIASLWLLSVVGTYFSSISLLYSVFLCIQIIPLMYERYEDEVEYFAKKGRRDLKKLYKKVDSNFLGKIPRAEVKDKKSK</sequence>
<protein>
    <submittedName>
        <fullName evidence="1">Uncharacterized protein</fullName>
    </submittedName>
</protein>
<dbReference type="EMBL" id="CM056815">
    <property type="protein sequence ID" value="KAJ8631018.1"/>
    <property type="molecule type" value="Genomic_DNA"/>
</dbReference>
<keyword evidence="2" id="KW-1185">Reference proteome</keyword>
<accession>A0ACC2LD70</accession>
<proteinExistence type="predicted"/>
<reference evidence="1 2" key="1">
    <citation type="journal article" date="2022" name="Hortic Res">
        <title>A haplotype resolved chromosomal level avocado genome allows analysis of novel avocado genes.</title>
        <authorList>
            <person name="Nath O."/>
            <person name="Fletcher S.J."/>
            <person name="Hayward A."/>
            <person name="Shaw L.M."/>
            <person name="Masouleh A.K."/>
            <person name="Furtado A."/>
            <person name="Henry R.J."/>
            <person name="Mitter N."/>
        </authorList>
    </citation>
    <scope>NUCLEOTIDE SEQUENCE [LARGE SCALE GENOMIC DNA]</scope>
    <source>
        <strain evidence="2">cv. Hass</strain>
    </source>
</reference>
<dbReference type="Proteomes" id="UP001234297">
    <property type="component" value="Chromosome 7"/>
</dbReference>
<organism evidence="1 2">
    <name type="scientific">Persea americana</name>
    <name type="common">Avocado</name>
    <dbReference type="NCBI Taxonomy" id="3435"/>
    <lineage>
        <taxon>Eukaryota</taxon>
        <taxon>Viridiplantae</taxon>
        <taxon>Streptophyta</taxon>
        <taxon>Embryophyta</taxon>
        <taxon>Tracheophyta</taxon>
        <taxon>Spermatophyta</taxon>
        <taxon>Magnoliopsida</taxon>
        <taxon>Magnoliidae</taxon>
        <taxon>Laurales</taxon>
        <taxon>Lauraceae</taxon>
        <taxon>Persea</taxon>
    </lineage>
</organism>
<evidence type="ECO:0000313" key="2">
    <source>
        <dbReference type="Proteomes" id="UP001234297"/>
    </source>
</evidence>
<comment type="caution">
    <text evidence="1">The sequence shown here is derived from an EMBL/GenBank/DDBJ whole genome shotgun (WGS) entry which is preliminary data.</text>
</comment>
<gene>
    <name evidence="1" type="ORF">MRB53_024341</name>
</gene>
<name>A0ACC2LD70_PERAE</name>